<keyword evidence="4" id="KW-0862">Zinc</keyword>
<evidence type="ECO:0000313" key="9">
    <source>
        <dbReference type="Proteomes" id="UP000187209"/>
    </source>
</evidence>
<dbReference type="GO" id="GO:0005096">
    <property type="term" value="F:GTPase activator activity"/>
    <property type="evidence" value="ECO:0007669"/>
    <property type="project" value="UniProtKB-KW"/>
</dbReference>
<dbReference type="Proteomes" id="UP000187209">
    <property type="component" value="Unassembled WGS sequence"/>
</dbReference>
<name>A0A1R2ANR8_9CILI</name>
<accession>A0A1R2ANR8</accession>
<dbReference type="SMART" id="SM00105">
    <property type="entry name" value="ArfGap"/>
    <property type="match status" value="1"/>
</dbReference>
<dbReference type="SUPFAM" id="SSF57863">
    <property type="entry name" value="ArfGap/RecO-like zinc finger"/>
    <property type="match status" value="1"/>
</dbReference>
<dbReference type="PRINTS" id="PR00405">
    <property type="entry name" value="REVINTRACTNG"/>
</dbReference>
<dbReference type="GO" id="GO:0008270">
    <property type="term" value="F:zinc ion binding"/>
    <property type="evidence" value="ECO:0007669"/>
    <property type="project" value="UniProtKB-KW"/>
</dbReference>
<dbReference type="Pfam" id="PF01412">
    <property type="entry name" value="ArfGap"/>
    <property type="match status" value="1"/>
</dbReference>
<dbReference type="InterPro" id="IPR037278">
    <property type="entry name" value="ARFGAP/RecO"/>
</dbReference>
<keyword evidence="9" id="KW-1185">Reference proteome</keyword>
<dbReference type="PANTHER" id="PTHR45686:SF4">
    <property type="entry name" value="ADP-RIBOSYLATION FACTOR GTPASE ACTIVATING PROTEIN 3, ISOFORM H"/>
    <property type="match status" value="1"/>
</dbReference>
<dbReference type="PROSITE" id="PS50115">
    <property type="entry name" value="ARFGAP"/>
    <property type="match status" value="1"/>
</dbReference>
<dbReference type="EMBL" id="MPUH01001793">
    <property type="protein sequence ID" value="OMJ66188.1"/>
    <property type="molecule type" value="Genomic_DNA"/>
</dbReference>
<dbReference type="Gene3D" id="1.10.220.150">
    <property type="entry name" value="Arf GTPase activating protein"/>
    <property type="match status" value="1"/>
</dbReference>
<dbReference type="AlphaFoldDB" id="A0A1R2ANR8"/>
<keyword evidence="2" id="KW-0479">Metal-binding</keyword>
<sequence length="266" mass="30563">MHPTSESVFAQLKSKHSNTRCFDCSTKESDWCSVSHGIFLCLKCAGKHRGFGVHISFVKSITMDTWNFKHLQMMKAGGNEELQTFFDYYNLENYAHQDKYRTKAAYYYREMLKNVSEGMVFDKQKPSVDEGKTIIEEQKRVLPQKVLEKPSETDSQGIKALIGNTFEYTKYLGINIKEKTTEVNITDTEHKAKGTINKTESEAGGWNFKEKFKSVKSKTEGVYNKIAAKAKKVMKKNNEEQIFDDSKLEEGEDEILLDPQGKNMKK</sequence>
<evidence type="ECO:0000256" key="5">
    <source>
        <dbReference type="PROSITE-ProRule" id="PRU00288"/>
    </source>
</evidence>
<dbReference type="GO" id="GO:0048205">
    <property type="term" value="P:COPI coating of Golgi vesicle"/>
    <property type="evidence" value="ECO:0007669"/>
    <property type="project" value="TreeGrafter"/>
</dbReference>
<evidence type="ECO:0000256" key="1">
    <source>
        <dbReference type="ARBA" id="ARBA00022468"/>
    </source>
</evidence>
<protein>
    <recommendedName>
        <fullName evidence="7">Arf-GAP domain-containing protein</fullName>
    </recommendedName>
</protein>
<dbReference type="InterPro" id="IPR001164">
    <property type="entry name" value="ArfGAP_dom"/>
</dbReference>
<evidence type="ECO:0000256" key="3">
    <source>
        <dbReference type="ARBA" id="ARBA00022771"/>
    </source>
</evidence>
<feature type="domain" description="Arf-GAP" evidence="7">
    <location>
        <begin position="6"/>
        <end position="87"/>
    </location>
</feature>
<feature type="region of interest" description="Disordered" evidence="6">
    <location>
        <begin position="244"/>
        <end position="266"/>
    </location>
</feature>
<keyword evidence="3 5" id="KW-0863">Zinc-finger</keyword>
<proteinExistence type="predicted"/>
<gene>
    <name evidence="8" type="ORF">SteCoe_37061</name>
</gene>
<evidence type="ECO:0000313" key="8">
    <source>
        <dbReference type="EMBL" id="OMJ66188.1"/>
    </source>
</evidence>
<keyword evidence="1" id="KW-0343">GTPase activation</keyword>
<evidence type="ECO:0000256" key="6">
    <source>
        <dbReference type="SAM" id="MobiDB-lite"/>
    </source>
</evidence>
<evidence type="ECO:0000256" key="4">
    <source>
        <dbReference type="ARBA" id="ARBA00022833"/>
    </source>
</evidence>
<dbReference type="OrthoDB" id="983479at2759"/>
<dbReference type="CDD" id="cd08830">
    <property type="entry name" value="ArfGap_ArfGap1"/>
    <property type="match status" value="1"/>
</dbReference>
<comment type="caution">
    <text evidence="8">The sequence shown here is derived from an EMBL/GenBank/DDBJ whole genome shotgun (WGS) entry which is preliminary data.</text>
</comment>
<dbReference type="InterPro" id="IPR038508">
    <property type="entry name" value="ArfGAP_dom_sf"/>
</dbReference>
<evidence type="ECO:0000259" key="7">
    <source>
        <dbReference type="PROSITE" id="PS50115"/>
    </source>
</evidence>
<dbReference type="GO" id="GO:0000139">
    <property type="term" value="C:Golgi membrane"/>
    <property type="evidence" value="ECO:0007669"/>
    <property type="project" value="GOC"/>
</dbReference>
<evidence type="ECO:0000256" key="2">
    <source>
        <dbReference type="ARBA" id="ARBA00022723"/>
    </source>
</evidence>
<reference evidence="8 9" key="1">
    <citation type="submission" date="2016-11" db="EMBL/GenBank/DDBJ databases">
        <title>The macronuclear genome of Stentor coeruleus: a giant cell with tiny introns.</title>
        <authorList>
            <person name="Slabodnick M."/>
            <person name="Ruby J.G."/>
            <person name="Reiff S.B."/>
            <person name="Swart E.C."/>
            <person name="Gosai S."/>
            <person name="Prabakaran S."/>
            <person name="Witkowska E."/>
            <person name="Larue G.E."/>
            <person name="Fisher S."/>
            <person name="Freeman R.M."/>
            <person name="Gunawardena J."/>
            <person name="Chu W."/>
            <person name="Stover N.A."/>
            <person name="Gregory B.D."/>
            <person name="Nowacki M."/>
            <person name="Derisi J."/>
            <person name="Roy S.W."/>
            <person name="Marshall W.F."/>
            <person name="Sood P."/>
        </authorList>
    </citation>
    <scope>NUCLEOTIDE SEQUENCE [LARGE SCALE GENOMIC DNA]</scope>
    <source>
        <strain evidence="8">WM001</strain>
    </source>
</reference>
<organism evidence="8 9">
    <name type="scientific">Stentor coeruleus</name>
    <dbReference type="NCBI Taxonomy" id="5963"/>
    <lineage>
        <taxon>Eukaryota</taxon>
        <taxon>Sar</taxon>
        <taxon>Alveolata</taxon>
        <taxon>Ciliophora</taxon>
        <taxon>Postciliodesmatophora</taxon>
        <taxon>Heterotrichea</taxon>
        <taxon>Heterotrichida</taxon>
        <taxon>Stentoridae</taxon>
        <taxon>Stentor</taxon>
    </lineage>
</organism>
<dbReference type="PANTHER" id="PTHR45686">
    <property type="entry name" value="ADP-RIBOSYLATION FACTOR GTPASE ACTIVATING PROTEIN 3, ISOFORM H-RELATED"/>
    <property type="match status" value="1"/>
</dbReference>